<dbReference type="STRING" id="1122149.FD44_GL001536"/>
<comment type="subcellular location">
    <subcellularLocation>
        <location evidence="1">Cell surface</location>
    </subcellularLocation>
</comment>
<evidence type="ECO:0000256" key="3">
    <source>
        <dbReference type="SAM" id="Phobius"/>
    </source>
</evidence>
<reference evidence="4 5" key="1">
    <citation type="journal article" date="2019" name="Appl. Microbiol. Biotechnol.">
        <title>Uncovering carbohydrate metabolism through a genotype-phenotype association study of 56 lactic acid bacteria genomes.</title>
        <authorList>
            <person name="Buron-Moles G."/>
            <person name="Chailyan A."/>
            <person name="Dolejs I."/>
            <person name="Forster J."/>
            <person name="Miks M.H."/>
        </authorList>
    </citation>
    <scope>NUCLEOTIDE SEQUENCE [LARGE SCALE GENOMIC DNA]</scope>
    <source>
        <strain evidence="4 5">ATCC 49373</strain>
    </source>
</reference>
<keyword evidence="3" id="KW-0472">Membrane</keyword>
<comment type="caution">
    <text evidence="4">The sequence shown here is derived from an EMBL/GenBank/DDBJ whole genome shotgun (WGS) entry which is preliminary data.</text>
</comment>
<name>A0A4R5NK05_9LACO</name>
<sequence>MNNRKTRNGFTIIEVVIALVVLSLLVLTIQVALPMLRTNKDETLSWYYTLSELEENQKHFKISKMYTNQIYLKDDQDQTQYVLKQNRQSLILSTNDGGYIPLMDDIRLVQFYSGKGKTVEMKVHTKDDQVFRARLNMEESVS</sequence>
<evidence type="ECO:0008006" key="6">
    <source>
        <dbReference type="Google" id="ProtNLM"/>
    </source>
</evidence>
<protein>
    <recommendedName>
        <fullName evidence="6">Prepilin-type N-terminal cleavage/methylation domain-containing protein</fullName>
    </recommendedName>
</protein>
<keyword evidence="3" id="KW-0812">Transmembrane</keyword>
<dbReference type="EMBL" id="PUFO01000071">
    <property type="protein sequence ID" value="TDG74973.1"/>
    <property type="molecule type" value="Genomic_DNA"/>
</dbReference>
<dbReference type="Proteomes" id="UP000294854">
    <property type="component" value="Unassembled WGS sequence"/>
</dbReference>
<evidence type="ECO:0000313" key="4">
    <source>
        <dbReference type="EMBL" id="TDG74973.1"/>
    </source>
</evidence>
<evidence type="ECO:0000256" key="1">
    <source>
        <dbReference type="ARBA" id="ARBA00004241"/>
    </source>
</evidence>
<gene>
    <name evidence="4" type="ORF">C5L31_000492</name>
</gene>
<dbReference type="GO" id="GO:0030420">
    <property type="term" value="P:establishment of competence for transformation"/>
    <property type="evidence" value="ECO:0007669"/>
    <property type="project" value="UniProtKB-KW"/>
</dbReference>
<dbReference type="AlphaFoldDB" id="A0A4R5NK05"/>
<evidence type="ECO:0000256" key="2">
    <source>
        <dbReference type="ARBA" id="ARBA00023287"/>
    </source>
</evidence>
<evidence type="ECO:0000313" key="5">
    <source>
        <dbReference type="Proteomes" id="UP000294854"/>
    </source>
</evidence>
<keyword evidence="3" id="KW-1133">Transmembrane helix</keyword>
<feature type="transmembrane region" description="Helical" evidence="3">
    <location>
        <begin position="12"/>
        <end position="33"/>
    </location>
</feature>
<keyword evidence="2" id="KW-0178">Competence</keyword>
<keyword evidence="5" id="KW-1185">Reference proteome</keyword>
<organism evidence="4 5">
    <name type="scientific">Secundilactobacillus malefermentans</name>
    <dbReference type="NCBI Taxonomy" id="176292"/>
    <lineage>
        <taxon>Bacteria</taxon>
        <taxon>Bacillati</taxon>
        <taxon>Bacillota</taxon>
        <taxon>Bacilli</taxon>
        <taxon>Lactobacillales</taxon>
        <taxon>Lactobacillaceae</taxon>
        <taxon>Secundilactobacillus</taxon>
    </lineage>
</organism>
<dbReference type="InterPro" id="IPR016977">
    <property type="entry name" value="ComGF"/>
</dbReference>
<dbReference type="GO" id="GO:0009986">
    <property type="term" value="C:cell surface"/>
    <property type="evidence" value="ECO:0007669"/>
    <property type="project" value="UniProtKB-SubCell"/>
</dbReference>
<dbReference type="Pfam" id="PF15980">
    <property type="entry name" value="ComGF"/>
    <property type="match status" value="1"/>
</dbReference>
<proteinExistence type="predicted"/>
<dbReference type="InterPro" id="IPR012902">
    <property type="entry name" value="N_methyl_site"/>
</dbReference>
<dbReference type="Pfam" id="PF07963">
    <property type="entry name" value="N_methyl"/>
    <property type="match status" value="1"/>
</dbReference>
<dbReference type="RefSeq" id="WP_010620731.1">
    <property type="nucleotide sequence ID" value="NZ_CP042371.1"/>
</dbReference>
<dbReference type="NCBIfam" id="TIGR02532">
    <property type="entry name" value="IV_pilin_GFxxxE"/>
    <property type="match status" value="1"/>
</dbReference>
<accession>A0A4R5NK05</accession>